<proteinExistence type="inferred from homology"/>
<dbReference type="EMBL" id="CP060139">
    <property type="protein sequence ID" value="QNR25866.1"/>
    <property type="molecule type" value="Genomic_DNA"/>
</dbReference>
<dbReference type="Proteomes" id="UP000516305">
    <property type="component" value="Chromosome"/>
</dbReference>
<dbReference type="PANTHER" id="PTHR35024:SF4">
    <property type="entry name" value="POLYMER-FORMING CYTOSKELETAL PROTEIN"/>
    <property type="match status" value="1"/>
</dbReference>
<keyword evidence="3" id="KW-1185">Reference proteome</keyword>
<dbReference type="KEGG" id="chyd:H4K34_08475"/>
<sequence>MIKKTKEVNVAPSSSNRILQGTSIEGNVHSEGDFRVDGEIEGNISISGKLVIGEKGRVKGEVKCGSARISGRLEGTMVVEDLLNLEASARVEGDIFTIKLAIEPGAEFSGSCKMGAVVRDIHKNDSARKEERRSEKIS</sequence>
<gene>
    <name evidence="2" type="ORF">H4K34_08475</name>
</gene>
<organism evidence="2 3">
    <name type="scientific">Croceimicrobium hydrocarbonivorans</name>
    <dbReference type="NCBI Taxonomy" id="2761580"/>
    <lineage>
        <taxon>Bacteria</taxon>
        <taxon>Pseudomonadati</taxon>
        <taxon>Bacteroidota</taxon>
        <taxon>Flavobacteriia</taxon>
        <taxon>Flavobacteriales</taxon>
        <taxon>Owenweeksiaceae</taxon>
        <taxon>Croceimicrobium</taxon>
    </lineage>
</organism>
<evidence type="ECO:0000256" key="1">
    <source>
        <dbReference type="ARBA" id="ARBA00044755"/>
    </source>
</evidence>
<dbReference type="RefSeq" id="WP_210760391.1">
    <property type="nucleotide sequence ID" value="NZ_CP060139.1"/>
</dbReference>
<dbReference type="Pfam" id="PF04519">
    <property type="entry name" value="Bactofilin"/>
    <property type="match status" value="1"/>
</dbReference>
<dbReference type="PANTHER" id="PTHR35024">
    <property type="entry name" value="HYPOTHETICAL CYTOSOLIC PROTEIN"/>
    <property type="match status" value="1"/>
</dbReference>
<evidence type="ECO:0000313" key="3">
    <source>
        <dbReference type="Proteomes" id="UP000516305"/>
    </source>
</evidence>
<comment type="similarity">
    <text evidence="1">Belongs to the bactofilin family.</text>
</comment>
<name>A0A7H0VJG8_9FLAO</name>
<protein>
    <submittedName>
        <fullName evidence="2">Polymer-forming cytoskeletal protein</fullName>
    </submittedName>
</protein>
<dbReference type="AlphaFoldDB" id="A0A7H0VJG8"/>
<accession>A0A7H0VJG8</accession>
<reference evidence="2 3" key="1">
    <citation type="submission" date="2020-08" db="EMBL/GenBank/DDBJ databases">
        <title>Croceimicrobium hydrocarbonivorans gen. nov., sp. nov., a novel marine bacterium isolated from a bacterial consortium that degrades polyethylene terephthalate.</title>
        <authorList>
            <person name="Liu R."/>
        </authorList>
    </citation>
    <scope>NUCLEOTIDE SEQUENCE [LARGE SCALE GENOMIC DNA]</scope>
    <source>
        <strain evidence="2 3">A20-9</strain>
    </source>
</reference>
<evidence type="ECO:0000313" key="2">
    <source>
        <dbReference type="EMBL" id="QNR25866.1"/>
    </source>
</evidence>
<dbReference type="InterPro" id="IPR007607">
    <property type="entry name" value="BacA/B"/>
</dbReference>